<dbReference type="GO" id="GO:0008137">
    <property type="term" value="F:NADH dehydrogenase (ubiquinone) activity"/>
    <property type="evidence" value="ECO:0007669"/>
    <property type="project" value="InterPro"/>
</dbReference>
<feature type="transmembrane region" description="Helical" evidence="9">
    <location>
        <begin position="175"/>
        <end position="196"/>
    </location>
</feature>
<dbReference type="PANTHER" id="PTHR42682">
    <property type="entry name" value="HYDROGENASE-4 COMPONENT F"/>
    <property type="match status" value="1"/>
</dbReference>
<feature type="transmembrane region" description="Helical" evidence="9">
    <location>
        <begin position="381"/>
        <end position="404"/>
    </location>
</feature>
<dbReference type="InterPro" id="IPR003918">
    <property type="entry name" value="NADH_UbQ_OxRdtase"/>
</dbReference>
<feature type="transmembrane region" description="Helical" evidence="9">
    <location>
        <begin position="541"/>
        <end position="561"/>
    </location>
</feature>
<dbReference type="Proteomes" id="UP000886879">
    <property type="component" value="Unassembled WGS sequence"/>
</dbReference>
<keyword evidence="7 9" id="KW-0472">Membrane</keyword>
<dbReference type="InterPro" id="IPR001516">
    <property type="entry name" value="Proton_antipo_N"/>
</dbReference>
<evidence type="ECO:0000256" key="3">
    <source>
        <dbReference type="ARBA" id="ARBA00022475"/>
    </source>
</evidence>
<feature type="transmembrane region" description="Helical" evidence="9">
    <location>
        <begin position="468"/>
        <end position="487"/>
    </location>
</feature>
<dbReference type="InterPro" id="IPR052175">
    <property type="entry name" value="ComplexI-like_HydComp"/>
</dbReference>
<feature type="transmembrane region" description="Helical" evidence="9">
    <location>
        <begin position="285"/>
        <end position="306"/>
    </location>
</feature>
<dbReference type="GO" id="GO:0042773">
    <property type="term" value="P:ATP synthesis coupled electron transport"/>
    <property type="evidence" value="ECO:0007669"/>
    <property type="project" value="InterPro"/>
</dbReference>
<evidence type="ECO:0000256" key="7">
    <source>
        <dbReference type="ARBA" id="ARBA00023136"/>
    </source>
</evidence>
<evidence type="ECO:0000256" key="9">
    <source>
        <dbReference type="SAM" id="Phobius"/>
    </source>
</evidence>
<dbReference type="PRINTS" id="PR01437">
    <property type="entry name" value="NUOXDRDTASE4"/>
</dbReference>
<feature type="transmembrane region" description="Helical" evidence="9">
    <location>
        <begin position="12"/>
        <end position="30"/>
    </location>
</feature>
<dbReference type="GO" id="GO:0016491">
    <property type="term" value="F:oxidoreductase activity"/>
    <property type="evidence" value="ECO:0007669"/>
    <property type="project" value="UniProtKB-KW"/>
</dbReference>
<dbReference type="EMBL" id="DVFO01000031">
    <property type="protein sequence ID" value="HIQ60631.1"/>
    <property type="molecule type" value="Genomic_DNA"/>
</dbReference>
<dbReference type="Pfam" id="PF00361">
    <property type="entry name" value="Proton_antipo_M"/>
    <property type="match status" value="1"/>
</dbReference>
<keyword evidence="6" id="KW-0560">Oxidoreductase</keyword>
<feature type="domain" description="NADH:quinone oxidoreductase/Mrp antiporter transmembrane" evidence="10">
    <location>
        <begin position="140"/>
        <end position="428"/>
    </location>
</feature>
<feature type="transmembrane region" description="Helical" evidence="9">
    <location>
        <begin position="627"/>
        <end position="645"/>
    </location>
</feature>
<reference evidence="12" key="1">
    <citation type="submission" date="2020-10" db="EMBL/GenBank/DDBJ databases">
        <authorList>
            <person name="Gilroy R."/>
        </authorList>
    </citation>
    <scope>NUCLEOTIDE SEQUENCE</scope>
    <source>
        <strain evidence="12">ChiGjej2B2-12916</strain>
    </source>
</reference>
<gene>
    <name evidence="12" type="ORF">IAD31_03425</name>
</gene>
<feature type="domain" description="NADH-Ubiquinone oxidoreductase (complex I) chain 5 N-terminal" evidence="11">
    <location>
        <begin position="74"/>
        <end position="124"/>
    </location>
</feature>
<evidence type="ECO:0000256" key="4">
    <source>
        <dbReference type="ARBA" id="ARBA00022692"/>
    </source>
</evidence>
<evidence type="ECO:0000259" key="10">
    <source>
        <dbReference type="Pfam" id="PF00361"/>
    </source>
</evidence>
<dbReference type="Pfam" id="PF00662">
    <property type="entry name" value="Proton_antipo_N"/>
    <property type="match status" value="1"/>
</dbReference>
<accession>A0A9D0YSQ4</accession>
<organism evidence="12 13">
    <name type="scientific">Candidatus Enterenecus faecium</name>
    <dbReference type="NCBI Taxonomy" id="2840780"/>
    <lineage>
        <taxon>Bacteria</taxon>
        <taxon>Bacillati</taxon>
        <taxon>Bacillota</taxon>
        <taxon>Clostridia</taxon>
        <taxon>Eubacteriales</taxon>
        <taxon>Candidatus Enterenecus</taxon>
    </lineage>
</organism>
<reference evidence="12" key="2">
    <citation type="journal article" date="2021" name="PeerJ">
        <title>Extensive microbial diversity within the chicken gut microbiome revealed by metagenomics and culture.</title>
        <authorList>
            <person name="Gilroy R."/>
            <person name="Ravi A."/>
            <person name="Getino M."/>
            <person name="Pursley I."/>
            <person name="Horton D.L."/>
            <person name="Alikhan N.F."/>
            <person name="Baker D."/>
            <person name="Gharbi K."/>
            <person name="Hall N."/>
            <person name="Watson M."/>
            <person name="Adriaenssens E.M."/>
            <person name="Foster-Nyarko E."/>
            <person name="Jarju S."/>
            <person name="Secka A."/>
            <person name="Antonio M."/>
            <person name="Oren A."/>
            <person name="Chaudhuri R.R."/>
            <person name="La Ragione R."/>
            <person name="Hildebrand F."/>
            <person name="Pallen M.J."/>
        </authorList>
    </citation>
    <scope>NUCLEOTIDE SEQUENCE</scope>
    <source>
        <strain evidence="12">ChiGjej2B2-12916</strain>
    </source>
</reference>
<sequence length="646" mass="69729">MTFDFSNFINNFPILAIMSLFLGAFISSLVGRRNAKVRNTVVFLSMLVSLVLILALIKPVLLEGQVINYWLGNWEPVEGWAIGNSLEVDALSLFFALIVVVAVFVSGVYSFFYMSHDDSLVNYYTLFLMLSGSVLGLVLSGDLFNMFVMIEIMTFTAVALTAFRNHYEGALEGAFKYLVVGSLGSTSVLIGIALLYSQLHTLNLAQIAALLPTASSPVILIAFAFLFVGFGSKAFLFPFHPLAADAHAVAPASISLMISGVLTKCGVYGIIRLCYCLYQNMDQPFVQYFVTGVGVISMFVCVTMAFNQHNFKRLLAFHSISQVGYVITVIGLGSALGMSAGLFHAMNHTIFKGLLFLTAGAVQHATGSLDLDELGGLSKKMPGTCALFLIGAASISGLPPFNGFASKWMIYQATFQKAGETGNFFFVVVCVAALITSVLTLASFIKVAQSVFFGQLNPKFAHTREVSLGMRIPMWILAALCILPGLFPDQVQQWLLTPATQAATNASGYIDAAMGTGYAAAHGVESSLVSGFSLSGAWQPVMWLLLLISVTLAVCIVALLGGDEKATVTSQITAETDADPKYDSFFSGEASVYSQVGGSDLFWGFKHNWRHYFSFMHNWHSGVVNDYTLYGAAAIAVALVLCVIFL</sequence>
<evidence type="ECO:0000256" key="5">
    <source>
        <dbReference type="ARBA" id="ARBA00022989"/>
    </source>
</evidence>
<comment type="subcellular location">
    <subcellularLocation>
        <location evidence="1">Cell membrane</location>
        <topology evidence="1">Multi-pass membrane protein</topology>
    </subcellularLocation>
    <subcellularLocation>
        <location evidence="8">Membrane</location>
        <topology evidence="8">Multi-pass membrane protein</topology>
    </subcellularLocation>
</comment>
<feature type="transmembrane region" description="Helical" evidence="9">
    <location>
        <begin position="326"/>
        <end position="346"/>
    </location>
</feature>
<feature type="transmembrane region" description="Helical" evidence="9">
    <location>
        <begin position="248"/>
        <end position="273"/>
    </location>
</feature>
<evidence type="ECO:0000256" key="1">
    <source>
        <dbReference type="ARBA" id="ARBA00004651"/>
    </source>
</evidence>
<evidence type="ECO:0000256" key="8">
    <source>
        <dbReference type="RuleBase" id="RU000320"/>
    </source>
</evidence>
<dbReference type="InterPro" id="IPR001750">
    <property type="entry name" value="ND/Mrp_TM"/>
</dbReference>
<comment type="caution">
    <text evidence="12">The sequence shown here is derived from an EMBL/GenBank/DDBJ whole genome shotgun (WGS) entry which is preliminary data.</text>
</comment>
<feature type="transmembrane region" description="Helical" evidence="9">
    <location>
        <begin position="424"/>
        <end position="448"/>
    </location>
</feature>
<feature type="transmembrane region" description="Helical" evidence="9">
    <location>
        <begin position="90"/>
        <end position="113"/>
    </location>
</feature>
<protein>
    <submittedName>
        <fullName evidence="12">Uncharacterized protein</fullName>
    </submittedName>
</protein>
<feature type="transmembrane region" description="Helical" evidence="9">
    <location>
        <begin position="120"/>
        <end position="138"/>
    </location>
</feature>
<keyword evidence="5 9" id="KW-1133">Transmembrane helix</keyword>
<evidence type="ECO:0000313" key="13">
    <source>
        <dbReference type="Proteomes" id="UP000886879"/>
    </source>
</evidence>
<evidence type="ECO:0000259" key="11">
    <source>
        <dbReference type="Pfam" id="PF00662"/>
    </source>
</evidence>
<dbReference type="AlphaFoldDB" id="A0A9D0YSQ4"/>
<dbReference type="GO" id="GO:0005886">
    <property type="term" value="C:plasma membrane"/>
    <property type="evidence" value="ECO:0007669"/>
    <property type="project" value="UniProtKB-SubCell"/>
</dbReference>
<keyword evidence="4 8" id="KW-0812">Transmembrane</keyword>
<feature type="transmembrane region" description="Helical" evidence="9">
    <location>
        <begin position="216"/>
        <end position="236"/>
    </location>
</feature>
<feature type="transmembrane region" description="Helical" evidence="9">
    <location>
        <begin position="42"/>
        <end position="61"/>
    </location>
</feature>
<comment type="similarity">
    <text evidence="2">Belongs to the CPA3 antiporters (TC 2.A.63) subunit A family.</text>
</comment>
<dbReference type="PANTHER" id="PTHR42682:SF4">
    <property type="entry name" value="NADH-UBIQUINONE_PLASTOQUINONE"/>
    <property type="match status" value="1"/>
</dbReference>
<evidence type="ECO:0000256" key="6">
    <source>
        <dbReference type="ARBA" id="ARBA00023002"/>
    </source>
</evidence>
<keyword evidence="3" id="KW-1003">Cell membrane</keyword>
<evidence type="ECO:0000256" key="2">
    <source>
        <dbReference type="ARBA" id="ARBA00008483"/>
    </source>
</evidence>
<name>A0A9D0YSQ4_9FIRM</name>
<evidence type="ECO:0000313" key="12">
    <source>
        <dbReference type="EMBL" id="HIQ60631.1"/>
    </source>
</evidence>
<proteinExistence type="inferred from homology"/>